<dbReference type="AlphaFoldDB" id="Q2IM50"/>
<dbReference type="InterPro" id="IPR051829">
    <property type="entry name" value="Multiheme_Cytochr_ET"/>
</dbReference>
<dbReference type="SUPFAM" id="SSF48695">
    <property type="entry name" value="Multiheme cytochromes"/>
    <property type="match status" value="1"/>
</dbReference>
<evidence type="ECO:0000313" key="2">
    <source>
        <dbReference type="EMBL" id="ABC79885.1"/>
    </source>
</evidence>
<dbReference type="Proteomes" id="UP000001935">
    <property type="component" value="Chromosome"/>
</dbReference>
<dbReference type="KEGG" id="ade:Adeh_0108"/>
<organism evidence="2 3">
    <name type="scientific">Anaeromyxobacter dehalogenans (strain 2CP-C)</name>
    <dbReference type="NCBI Taxonomy" id="290397"/>
    <lineage>
        <taxon>Bacteria</taxon>
        <taxon>Pseudomonadati</taxon>
        <taxon>Myxococcota</taxon>
        <taxon>Myxococcia</taxon>
        <taxon>Myxococcales</taxon>
        <taxon>Cystobacterineae</taxon>
        <taxon>Anaeromyxobacteraceae</taxon>
        <taxon>Anaeromyxobacter</taxon>
    </lineage>
</organism>
<dbReference type="eggNOG" id="COG0484">
    <property type="taxonomic scope" value="Bacteria"/>
</dbReference>
<evidence type="ECO:0000313" key="3">
    <source>
        <dbReference type="Proteomes" id="UP000001935"/>
    </source>
</evidence>
<dbReference type="Gene3D" id="3.90.10.10">
    <property type="entry name" value="Cytochrome C3"/>
    <property type="match status" value="2"/>
</dbReference>
<proteinExistence type="predicted"/>
<dbReference type="Gene3D" id="1.10.287.3080">
    <property type="match status" value="1"/>
</dbReference>
<dbReference type="EMBL" id="CP000251">
    <property type="protein sequence ID" value="ABC79885.1"/>
    <property type="molecule type" value="Genomic_DNA"/>
</dbReference>
<dbReference type="STRING" id="290397.Adeh_0108"/>
<keyword evidence="1" id="KW-0732">Signal</keyword>
<dbReference type="PANTHER" id="PTHR35038">
    <property type="entry name" value="DISSIMILATORY SULFITE REDUCTASE SIRA"/>
    <property type="match status" value="1"/>
</dbReference>
<gene>
    <name evidence="2" type="ordered locus">Adeh_0108</name>
</gene>
<dbReference type="CDD" id="cd08168">
    <property type="entry name" value="Cytochrom_C3"/>
    <property type="match status" value="1"/>
</dbReference>
<name>Q2IM50_ANADE</name>
<accession>Q2IM50</accession>
<dbReference type="InterPro" id="IPR036280">
    <property type="entry name" value="Multihaem_cyt_sf"/>
</dbReference>
<reference evidence="2 3" key="1">
    <citation type="submission" date="2006-01" db="EMBL/GenBank/DDBJ databases">
        <title>Complete sequence of Anaeromyxobacter dehalogenans 2CP-C.</title>
        <authorList>
            <consortium name="US DOE Joint Genome Institute"/>
            <person name="Copeland A."/>
            <person name="Lucas S."/>
            <person name="Lapidus A."/>
            <person name="Barry K."/>
            <person name="Detter J.C."/>
            <person name="Glavina T."/>
            <person name="Hammon N."/>
            <person name="Israni S."/>
            <person name="Pitluck S."/>
            <person name="Brettin T."/>
            <person name="Bruce D."/>
            <person name="Han C."/>
            <person name="Tapia R."/>
            <person name="Gilna P."/>
            <person name="Kiss H."/>
            <person name="Schmutz J."/>
            <person name="Larimer F."/>
            <person name="Land M."/>
            <person name="Kyrpides N."/>
            <person name="Anderson I."/>
            <person name="Sanford R.A."/>
            <person name="Ritalahti K.M."/>
            <person name="Thomas H.S."/>
            <person name="Kirby J.R."/>
            <person name="Zhulin I.B."/>
            <person name="Loeffler F.E."/>
            <person name="Richardson P."/>
        </authorList>
    </citation>
    <scope>NUCLEOTIDE SEQUENCE [LARGE SCALE GENOMIC DNA]</scope>
    <source>
        <strain evidence="2 3">2CP-C</strain>
    </source>
</reference>
<evidence type="ECO:0000256" key="1">
    <source>
        <dbReference type="ARBA" id="ARBA00022729"/>
    </source>
</evidence>
<sequence>MRLSRNAKTVLAGLAALALVGLVAGFLRFKEFVDEDPRLCATCHRASPEFALWMGGTHRSVSCQRCHHSTPEQGLAMLRAFLAGQKPKGKHAEVEVGACAECHFSHDPRWPQVGNSRGHRIHYQERGIACVRCHAASMHGFEPVAKKCEECHPKHAVGVEKMAALHCFACHEFLGSEQGLRPTRRDCMRCHTAQGIHAPMNEHGADHGAPMEMSCSACHRPHRPEGQTLAACAECHGDDKMAKGGLHTHRGHRACLECHKPHTWTAEQADCLRCHPSGKAHAEGTACTTCHAFVGAPLPSFPTEDGGVR</sequence>
<protein>
    <submittedName>
        <fullName evidence="2">Uncharacterized protein</fullName>
    </submittedName>
</protein>
<dbReference type="RefSeq" id="WP_011419168.1">
    <property type="nucleotide sequence ID" value="NC_007760.1"/>
</dbReference>
<dbReference type="OrthoDB" id="9807368at2"/>
<dbReference type="HOGENOM" id="CLU_975215_0_0_7"/>